<keyword evidence="4 5" id="KW-0378">Hydrolase</keyword>
<dbReference type="NCBIfam" id="TIGR00250">
    <property type="entry name" value="RNAse_H_YqgF"/>
    <property type="match status" value="1"/>
</dbReference>
<dbReference type="InterPro" id="IPR037027">
    <property type="entry name" value="YqgF/RNaseH-like_dom_sf"/>
</dbReference>
<dbReference type="PANTHER" id="PTHR33317">
    <property type="entry name" value="POLYNUCLEOTIDYL TRANSFERASE, RIBONUCLEASE H-LIKE SUPERFAMILY PROTEIN"/>
    <property type="match status" value="1"/>
</dbReference>
<name>A0ABY2IZ27_9MICO</name>
<organism evidence="8 9">
    <name type="scientific">Cryobacterium breve</name>
    <dbReference type="NCBI Taxonomy" id="1259258"/>
    <lineage>
        <taxon>Bacteria</taxon>
        <taxon>Bacillati</taxon>
        <taxon>Actinomycetota</taxon>
        <taxon>Actinomycetes</taxon>
        <taxon>Micrococcales</taxon>
        <taxon>Microbacteriaceae</taxon>
        <taxon>Cryobacterium</taxon>
    </lineage>
</organism>
<evidence type="ECO:0000259" key="7">
    <source>
        <dbReference type="SMART" id="SM00732"/>
    </source>
</evidence>
<keyword evidence="1 5" id="KW-0963">Cytoplasm</keyword>
<dbReference type="InterPro" id="IPR012337">
    <property type="entry name" value="RNaseH-like_sf"/>
</dbReference>
<keyword evidence="2 5" id="KW-0690">Ribosome biogenesis</keyword>
<evidence type="ECO:0000256" key="4">
    <source>
        <dbReference type="ARBA" id="ARBA00022801"/>
    </source>
</evidence>
<evidence type="ECO:0000313" key="8">
    <source>
        <dbReference type="EMBL" id="TFC97652.1"/>
    </source>
</evidence>
<feature type="region of interest" description="Disordered" evidence="6">
    <location>
        <begin position="137"/>
        <end position="170"/>
    </location>
</feature>
<comment type="function">
    <text evidence="5">Could be a nuclease involved in processing of the 5'-end of pre-16S rRNA.</text>
</comment>
<evidence type="ECO:0000256" key="1">
    <source>
        <dbReference type="ARBA" id="ARBA00022490"/>
    </source>
</evidence>
<protein>
    <recommendedName>
        <fullName evidence="5">Putative pre-16S rRNA nuclease</fullName>
        <ecNumber evidence="5">3.1.-.-</ecNumber>
    </recommendedName>
</protein>
<evidence type="ECO:0000256" key="5">
    <source>
        <dbReference type="HAMAP-Rule" id="MF_00651"/>
    </source>
</evidence>
<dbReference type="Pfam" id="PF03652">
    <property type="entry name" value="RuvX"/>
    <property type="match status" value="1"/>
</dbReference>
<dbReference type="EMBL" id="SOGJ01000023">
    <property type="protein sequence ID" value="TFC97652.1"/>
    <property type="molecule type" value="Genomic_DNA"/>
</dbReference>
<keyword evidence="3 5" id="KW-0540">Nuclease</keyword>
<dbReference type="Proteomes" id="UP000298355">
    <property type="component" value="Unassembled WGS sequence"/>
</dbReference>
<feature type="domain" description="YqgF/RNase H-like" evidence="7">
    <location>
        <begin position="1"/>
        <end position="101"/>
    </location>
</feature>
<dbReference type="HAMAP" id="MF_00651">
    <property type="entry name" value="Nuclease_YqgF"/>
    <property type="match status" value="1"/>
</dbReference>
<evidence type="ECO:0000256" key="6">
    <source>
        <dbReference type="SAM" id="MobiDB-lite"/>
    </source>
</evidence>
<comment type="subcellular location">
    <subcellularLocation>
        <location evidence="5">Cytoplasm</location>
    </subcellularLocation>
</comment>
<dbReference type="PANTHER" id="PTHR33317:SF4">
    <property type="entry name" value="POLYNUCLEOTIDYL TRANSFERASE, RIBONUCLEASE H-LIKE SUPERFAMILY PROTEIN"/>
    <property type="match status" value="1"/>
</dbReference>
<evidence type="ECO:0000256" key="3">
    <source>
        <dbReference type="ARBA" id="ARBA00022722"/>
    </source>
</evidence>
<accession>A0ABY2IZ27</accession>
<reference evidence="8 9" key="1">
    <citation type="submission" date="2019-03" db="EMBL/GenBank/DDBJ databases">
        <title>Genomics of glacier-inhabiting Cryobacterium strains.</title>
        <authorList>
            <person name="Liu Q."/>
            <person name="Xin Y.-H."/>
        </authorList>
    </citation>
    <scope>NUCLEOTIDE SEQUENCE [LARGE SCALE GENOMIC DNA]</scope>
    <source>
        <strain evidence="8 9">TMT4-23</strain>
    </source>
</reference>
<keyword evidence="9" id="KW-1185">Reference proteome</keyword>
<dbReference type="CDD" id="cd16964">
    <property type="entry name" value="YqgF"/>
    <property type="match status" value="1"/>
</dbReference>
<dbReference type="EC" id="3.1.-.-" evidence="5"/>
<dbReference type="SUPFAM" id="SSF53098">
    <property type="entry name" value="Ribonuclease H-like"/>
    <property type="match status" value="1"/>
</dbReference>
<comment type="similarity">
    <text evidence="5">Belongs to the YqgF HJR family.</text>
</comment>
<evidence type="ECO:0000256" key="2">
    <source>
        <dbReference type="ARBA" id="ARBA00022517"/>
    </source>
</evidence>
<dbReference type="InterPro" id="IPR005227">
    <property type="entry name" value="YqgF"/>
</dbReference>
<dbReference type="Gene3D" id="3.30.420.140">
    <property type="entry name" value="YqgF/RNase H-like domain"/>
    <property type="match status" value="1"/>
</dbReference>
<feature type="compositionally biased region" description="Pro residues" evidence="6">
    <location>
        <begin position="156"/>
        <end position="170"/>
    </location>
</feature>
<dbReference type="SMART" id="SM00732">
    <property type="entry name" value="YqgFc"/>
    <property type="match status" value="1"/>
</dbReference>
<evidence type="ECO:0000313" key="9">
    <source>
        <dbReference type="Proteomes" id="UP000298355"/>
    </source>
</evidence>
<gene>
    <name evidence="8" type="primary">ruvX</name>
    <name evidence="8" type="ORF">E3O65_10260</name>
</gene>
<comment type="caution">
    <text evidence="8">The sequence shown here is derived from an EMBL/GenBank/DDBJ whole genome shotgun (WGS) entry which is preliminary data.</text>
</comment>
<dbReference type="InterPro" id="IPR006641">
    <property type="entry name" value="YqgF/RNaseH-like_dom"/>
</dbReference>
<sequence>MRVGVDVGKARIGLARSDPHGMLATPVETVNRDHSGSLDVARIAAVVAELDAIEVVVGLPLALSGNRTASTTDAVGFAEVLARSLAVPVRLVDERLSTVAAQSVLRAAGRKAKTQKPVVDQVAAVIILQHALDSERTQGTPAGTAVDLGPDSLPAATPPAGAPPEGQPQR</sequence>
<proteinExistence type="inferred from homology"/>